<dbReference type="EMBL" id="KZ613745">
    <property type="protein sequence ID" value="PMD66225.1"/>
    <property type="molecule type" value="Genomic_DNA"/>
</dbReference>
<dbReference type="AlphaFoldDB" id="A0A2J6TT96"/>
<feature type="region of interest" description="Disordered" evidence="1">
    <location>
        <begin position="234"/>
        <end position="265"/>
    </location>
</feature>
<feature type="compositionally biased region" description="Low complexity" evidence="1">
    <location>
        <begin position="188"/>
        <end position="205"/>
    </location>
</feature>
<proteinExistence type="predicted"/>
<dbReference type="GeneID" id="36578784"/>
<evidence type="ECO:0000313" key="3">
    <source>
        <dbReference type="Proteomes" id="UP000235371"/>
    </source>
</evidence>
<name>A0A2J6TT96_9HELO</name>
<feature type="region of interest" description="Disordered" evidence="1">
    <location>
        <begin position="26"/>
        <end position="214"/>
    </location>
</feature>
<organism evidence="2 3">
    <name type="scientific">Hyaloscypha bicolor E</name>
    <dbReference type="NCBI Taxonomy" id="1095630"/>
    <lineage>
        <taxon>Eukaryota</taxon>
        <taxon>Fungi</taxon>
        <taxon>Dikarya</taxon>
        <taxon>Ascomycota</taxon>
        <taxon>Pezizomycotina</taxon>
        <taxon>Leotiomycetes</taxon>
        <taxon>Helotiales</taxon>
        <taxon>Hyaloscyphaceae</taxon>
        <taxon>Hyaloscypha</taxon>
        <taxon>Hyaloscypha bicolor</taxon>
    </lineage>
</organism>
<reference evidence="2 3" key="1">
    <citation type="submission" date="2016-04" db="EMBL/GenBank/DDBJ databases">
        <title>A degradative enzymes factory behind the ericoid mycorrhizal symbiosis.</title>
        <authorList>
            <consortium name="DOE Joint Genome Institute"/>
            <person name="Martino E."/>
            <person name="Morin E."/>
            <person name="Grelet G."/>
            <person name="Kuo A."/>
            <person name="Kohler A."/>
            <person name="Daghino S."/>
            <person name="Barry K."/>
            <person name="Choi C."/>
            <person name="Cichocki N."/>
            <person name="Clum A."/>
            <person name="Copeland A."/>
            <person name="Hainaut M."/>
            <person name="Haridas S."/>
            <person name="Labutti K."/>
            <person name="Lindquist E."/>
            <person name="Lipzen A."/>
            <person name="Khouja H.-R."/>
            <person name="Murat C."/>
            <person name="Ohm R."/>
            <person name="Olson A."/>
            <person name="Spatafora J."/>
            <person name="Veneault-Fourrey C."/>
            <person name="Henrissat B."/>
            <person name="Grigoriev I."/>
            <person name="Martin F."/>
            <person name="Perotto S."/>
        </authorList>
    </citation>
    <scope>NUCLEOTIDE SEQUENCE [LARGE SCALE GENOMIC DNA]</scope>
    <source>
        <strain evidence="2 3">E</strain>
    </source>
</reference>
<evidence type="ECO:0000256" key="1">
    <source>
        <dbReference type="SAM" id="MobiDB-lite"/>
    </source>
</evidence>
<feature type="compositionally biased region" description="Pro residues" evidence="1">
    <location>
        <begin position="91"/>
        <end position="102"/>
    </location>
</feature>
<dbReference type="Proteomes" id="UP000235371">
    <property type="component" value="Unassembled WGS sequence"/>
</dbReference>
<feature type="compositionally biased region" description="Low complexity" evidence="1">
    <location>
        <begin position="26"/>
        <end position="38"/>
    </location>
</feature>
<dbReference type="RefSeq" id="XP_024743129.1">
    <property type="nucleotide sequence ID" value="XM_024870702.1"/>
</dbReference>
<feature type="compositionally biased region" description="Basic and acidic residues" evidence="1">
    <location>
        <begin position="365"/>
        <end position="377"/>
    </location>
</feature>
<feature type="compositionally biased region" description="Low complexity" evidence="1">
    <location>
        <begin position="156"/>
        <end position="173"/>
    </location>
</feature>
<dbReference type="InParanoid" id="A0A2J6TT96"/>
<accession>A0A2J6TT96</accession>
<keyword evidence="3" id="KW-1185">Reference proteome</keyword>
<protein>
    <submittedName>
        <fullName evidence="2">Uncharacterized protein</fullName>
    </submittedName>
</protein>
<evidence type="ECO:0000313" key="2">
    <source>
        <dbReference type="EMBL" id="PMD66225.1"/>
    </source>
</evidence>
<sequence length="480" mass="51018">MTAYLSIYSPASFLAHSQPNTAIMSSLGSSPQGVSSLGTSARSKGKRVSFSSTTSIREIPDESAPGSSTQDEASQVTSTQGPATQVISAQSPPPKSYRPTPPSSLTEEHLQSAQEDDSSSLVNENRRNRSAAIDVTGTRDPAVNLPNVEAPSNATDPSDAAEPPNAAESPNAASQSKAPIAPPPVPPNSQTSTTPPSRPTSRPKPLISTPTSSAIACPQCHTTLRITLRISTQQFHSNPHNHPSIAGGSETVPSNSNEETQTERRTYRILPKPASFAGCQQCWEMLHNPAVPAEPAAVKELGCCSVWGAKLERKLGRAFGVVLGECIKECRFGSRICSCCDWVEKIGWVKEWRRKKNIGKGKRAARSDSDRGDEDGGRSTQATFVGNREGDGNGDGEGGDGNEQRGSGSGNGGGEERDETGGEGASAVGQSETRESVTNRQIGEQNDEVHQETECDRYQAEQAKKSWWEHLAGSVRGSKR</sequence>
<gene>
    <name evidence="2" type="ORF">K444DRAFT_166708</name>
</gene>
<feature type="compositionally biased region" description="Polar residues" evidence="1">
    <location>
        <begin position="65"/>
        <end position="90"/>
    </location>
</feature>
<feature type="compositionally biased region" description="Basic and acidic residues" evidence="1">
    <location>
        <begin position="447"/>
        <end position="465"/>
    </location>
</feature>
<dbReference type="OrthoDB" id="10441319at2759"/>
<feature type="region of interest" description="Disordered" evidence="1">
    <location>
        <begin position="357"/>
        <end position="465"/>
    </location>
</feature>
<feature type="compositionally biased region" description="Gly residues" evidence="1">
    <location>
        <begin position="401"/>
        <end position="413"/>
    </location>
</feature>